<accession>A0ACC0VUB3</accession>
<organism evidence="1 2">
    <name type="scientific">Peronosclerospora sorghi</name>
    <dbReference type="NCBI Taxonomy" id="230839"/>
    <lineage>
        <taxon>Eukaryota</taxon>
        <taxon>Sar</taxon>
        <taxon>Stramenopiles</taxon>
        <taxon>Oomycota</taxon>
        <taxon>Peronosporomycetes</taxon>
        <taxon>Peronosporales</taxon>
        <taxon>Peronosporaceae</taxon>
        <taxon>Peronosclerospora</taxon>
    </lineage>
</organism>
<proteinExistence type="predicted"/>
<evidence type="ECO:0000313" key="2">
    <source>
        <dbReference type="Proteomes" id="UP001163321"/>
    </source>
</evidence>
<reference evidence="1 2" key="1">
    <citation type="journal article" date="2022" name="bioRxiv">
        <title>The genome of the oomycete Peronosclerospora sorghi, a cosmopolitan pathogen of maize and sorghum, is inflated with dispersed pseudogenes.</title>
        <authorList>
            <person name="Fletcher K."/>
            <person name="Martin F."/>
            <person name="Isakeit T."/>
            <person name="Cavanaugh K."/>
            <person name="Magill C."/>
            <person name="Michelmore R."/>
        </authorList>
    </citation>
    <scope>NUCLEOTIDE SEQUENCE [LARGE SCALE GENOMIC DNA]</scope>
    <source>
        <strain evidence="1">P6</strain>
    </source>
</reference>
<gene>
    <name evidence="1" type="ORF">PsorP6_010867</name>
</gene>
<evidence type="ECO:0000313" key="1">
    <source>
        <dbReference type="EMBL" id="KAI9910103.1"/>
    </source>
</evidence>
<protein>
    <submittedName>
        <fullName evidence="1">Uncharacterized protein</fullName>
    </submittedName>
</protein>
<dbReference type="Proteomes" id="UP001163321">
    <property type="component" value="Chromosome 6"/>
</dbReference>
<comment type="caution">
    <text evidence="1">The sequence shown here is derived from an EMBL/GenBank/DDBJ whole genome shotgun (WGS) entry which is preliminary data.</text>
</comment>
<sequence length="116" mass="13628">MVFSWLLVVLHLEKSAPSAVDFASYLGVKKSLVPSQRLLSKLNNNYVQHRIHQRPEQWKEYQSLRSDEEEDQFFQSVPVLFVNKLESHFESERGLRSLVNKSIVEVIIGDLLFHFR</sequence>
<name>A0ACC0VUB3_9STRA</name>
<keyword evidence="2" id="KW-1185">Reference proteome</keyword>
<dbReference type="EMBL" id="CM047585">
    <property type="protein sequence ID" value="KAI9910103.1"/>
    <property type="molecule type" value="Genomic_DNA"/>
</dbReference>